<evidence type="ECO:0000313" key="1">
    <source>
        <dbReference type="EMBL" id="KKL62581.1"/>
    </source>
</evidence>
<organism evidence="1">
    <name type="scientific">marine sediment metagenome</name>
    <dbReference type="NCBI Taxonomy" id="412755"/>
    <lineage>
        <taxon>unclassified sequences</taxon>
        <taxon>metagenomes</taxon>
        <taxon>ecological metagenomes</taxon>
    </lineage>
</organism>
<dbReference type="AlphaFoldDB" id="A0A0F9E8K2"/>
<comment type="caution">
    <text evidence="1">The sequence shown here is derived from an EMBL/GenBank/DDBJ whole genome shotgun (WGS) entry which is preliminary data.</text>
</comment>
<name>A0A0F9E8K2_9ZZZZ</name>
<gene>
    <name evidence="1" type="ORF">LCGC14_2183760</name>
</gene>
<protein>
    <submittedName>
        <fullName evidence="1">Uncharacterized protein</fullName>
    </submittedName>
</protein>
<accession>A0A0F9E8K2</accession>
<feature type="non-terminal residue" evidence="1">
    <location>
        <position position="1"/>
    </location>
</feature>
<reference evidence="1" key="1">
    <citation type="journal article" date="2015" name="Nature">
        <title>Complex archaea that bridge the gap between prokaryotes and eukaryotes.</title>
        <authorList>
            <person name="Spang A."/>
            <person name="Saw J.H."/>
            <person name="Jorgensen S.L."/>
            <person name="Zaremba-Niedzwiedzka K."/>
            <person name="Martijn J."/>
            <person name="Lind A.E."/>
            <person name="van Eijk R."/>
            <person name="Schleper C."/>
            <person name="Guy L."/>
            <person name="Ettema T.J."/>
        </authorList>
    </citation>
    <scope>NUCLEOTIDE SEQUENCE</scope>
</reference>
<proteinExistence type="predicted"/>
<dbReference type="EMBL" id="LAZR01028446">
    <property type="protein sequence ID" value="KKL62581.1"/>
    <property type="molecule type" value="Genomic_DNA"/>
</dbReference>
<sequence>TIICGMDAHDNTLSNRIGVNREAPETMTVKNTLDGRQKLFHYLKDLAQKKDGARIIVAYEASPLGFGIYDDCVESGIECHILAPTKMPKAPKDRKIKYKESFRITSFEVLKEL</sequence>